<dbReference type="InterPro" id="IPR027463">
    <property type="entry name" value="AcrB_DN_DC_subdom"/>
</dbReference>
<feature type="transmembrane region" description="Helical" evidence="1">
    <location>
        <begin position="861"/>
        <end position="881"/>
    </location>
</feature>
<dbReference type="PANTHER" id="PTHR32063:SF0">
    <property type="entry name" value="SWARMING MOTILITY PROTEIN SWRC"/>
    <property type="match status" value="1"/>
</dbReference>
<feature type="transmembrane region" description="Helical" evidence="1">
    <location>
        <begin position="357"/>
        <end position="377"/>
    </location>
</feature>
<dbReference type="EMBL" id="CP007029">
    <property type="protein sequence ID" value="AHE97196.1"/>
    <property type="molecule type" value="Genomic_DNA"/>
</dbReference>
<dbReference type="HOGENOM" id="CLU_002755_1_2_6"/>
<dbReference type="Gene3D" id="3.30.70.1320">
    <property type="entry name" value="Multidrug efflux transporter AcrB pore domain like"/>
    <property type="match status" value="1"/>
</dbReference>
<dbReference type="RefSeq" id="WP_006746254.1">
    <property type="nucleotide sequence ID" value="NZ_CP007029.1"/>
</dbReference>
<feature type="transmembrane region" description="Helical" evidence="1">
    <location>
        <begin position="964"/>
        <end position="988"/>
    </location>
</feature>
<feature type="transmembrane region" description="Helical" evidence="1">
    <location>
        <begin position="383"/>
        <end position="407"/>
    </location>
</feature>
<dbReference type="Gene3D" id="3.30.2090.10">
    <property type="entry name" value="Multidrug efflux transporter AcrB TolC docking domain, DN and DC subdomains"/>
    <property type="match status" value="2"/>
</dbReference>
<feature type="transmembrane region" description="Helical" evidence="1">
    <location>
        <begin position="532"/>
        <end position="550"/>
    </location>
</feature>
<feature type="transmembrane region" description="Helical" evidence="1">
    <location>
        <begin position="332"/>
        <end position="350"/>
    </location>
</feature>
<dbReference type="Gene3D" id="3.30.70.1440">
    <property type="entry name" value="Multidrug efflux transporter AcrB pore domain"/>
    <property type="match status" value="1"/>
</dbReference>
<dbReference type="PRINTS" id="PR00702">
    <property type="entry name" value="ACRIFLAVINRP"/>
</dbReference>
<organism evidence="2 3">
    <name type="scientific">Thioalkalivibrio paradoxus ARh 1</name>
    <dbReference type="NCBI Taxonomy" id="713585"/>
    <lineage>
        <taxon>Bacteria</taxon>
        <taxon>Pseudomonadati</taxon>
        <taxon>Pseudomonadota</taxon>
        <taxon>Gammaproteobacteria</taxon>
        <taxon>Chromatiales</taxon>
        <taxon>Ectothiorhodospiraceae</taxon>
        <taxon>Thioalkalivibrio</taxon>
    </lineage>
</organism>
<feature type="transmembrane region" description="Helical" evidence="1">
    <location>
        <begin position="888"/>
        <end position="907"/>
    </location>
</feature>
<keyword evidence="1" id="KW-0812">Transmembrane</keyword>
<dbReference type="STRING" id="713585.THITH_01700"/>
<sequence>MKALIAWAVDHARTVLLFLLLILVLGASAWSVIPKEAAPEIDIPIFFVSVVYPGVSPEDAERLMLRPLERELQGVPGVDEMQSWAGEGFALVRVDFLPGWDNRRALADLREEAEQVRPDLPDGAEDPEVMEVDLALFPVLTVTLSGPLDERTLVSMARELRDEIESQPGVLEVDIGGDRDEQIEVLVDPLVLETYELSFDQLHRAIERNNRLVAAGAVDTGAGRIPLRVPGTIDHVDDILDTAVRVENDTVVRVRDVADVRQTFRDPEGFARIDGQPAVSLEIRKQSEANILEVAAAARESVEAARAGWPASVEVVYVQDMARDVADLLGDLENNVITAVLVVALVILLLMGARAALLVGLAIPGAFLGGILVIYLMGFTLNVVVLFGLILVVGMLVDGAVVVAELADRYVAEGRPRREAYRAAAQRMAWPITTAIGTTLAVFAPMLLWPGMVGEFIVYLPATVIVTLIASLAMALVFIPVLGSVAGQTRPANAEQTRQVRAAEEGRYDELHGVTAAYIRLLQPLVDHPGRTLTGTLVFLLAAYALYAVFGRGVEFFPQIEPEFVQIQVQARGNLSVWEADALVREVEAAVRDVPEVRHVYGRTIGTQLARLLGDYSEDVVGLVQVELTSWRVRPPATEVIQTLRERTAELPGIRLQVRAQERGAREGRPIVIQASSDEPERIPPVIRAIREGMDEIGGFVDVADDLPLPGVELEVRFDRAQAARFGVDVPLLGDGVQLLTDGILLGTYRPAHVDEEVDIRLRLPPEQRHLQHLAGLSLPTAVGLVPLAHFAELVPVPATGMIKRRDGQRAYTIEADAAPGLLVDRQVRELQAWLEQAQPDPEVTVRFRGEAEEQEEAARFLRQAFALSLFLMLAMMVTQFNRFSQALLVMSAIVFSTAGVLLALLARGEPFGIVMSGIGVLALAGIVVNNNIVLIDNYNEQRRRGLDPREAALRAAAQRLRPVVLTALTTILGLLPMVLALTVDFAGRDVYLGAPVTSFWIQLATVIAGGLVFATPLTLLFTPTMLAWLDRRHRGAAQEPA</sequence>
<dbReference type="GO" id="GO:0042910">
    <property type="term" value="F:xenobiotic transmembrane transporter activity"/>
    <property type="evidence" value="ECO:0007669"/>
    <property type="project" value="TreeGrafter"/>
</dbReference>
<feature type="transmembrane region" description="Helical" evidence="1">
    <location>
        <begin position="428"/>
        <end position="450"/>
    </location>
</feature>
<dbReference type="Pfam" id="PF00873">
    <property type="entry name" value="ACR_tran"/>
    <property type="match status" value="1"/>
</dbReference>
<evidence type="ECO:0000313" key="3">
    <source>
        <dbReference type="Proteomes" id="UP000005289"/>
    </source>
</evidence>
<evidence type="ECO:0000313" key="2">
    <source>
        <dbReference type="EMBL" id="AHE97196.1"/>
    </source>
</evidence>
<dbReference type="Proteomes" id="UP000005289">
    <property type="component" value="Chromosome"/>
</dbReference>
<gene>
    <name evidence="2" type="ORF">THITH_01700</name>
</gene>
<keyword evidence="1" id="KW-1133">Transmembrane helix</keyword>
<accession>W0DFS8</accession>
<dbReference type="SUPFAM" id="SSF82714">
    <property type="entry name" value="Multidrug efflux transporter AcrB TolC docking domain, DN and DC subdomains"/>
    <property type="match status" value="1"/>
</dbReference>
<dbReference type="SUPFAM" id="SSF82693">
    <property type="entry name" value="Multidrug efflux transporter AcrB pore domain, PN1, PN2, PC1 and PC2 subdomains"/>
    <property type="match status" value="2"/>
</dbReference>
<dbReference type="PANTHER" id="PTHR32063">
    <property type="match status" value="1"/>
</dbReference>
<dbReference type="InterPro" id="IPR001036">
    <property type="entry name" value="Acrflvin-R"/>
</dbReference>
<reference evidence="2 3" key="1">
    <citation type="submission" date="2013-12" db="EMBL/GenBank/DDBJ databases">
        <authorList>
            <consortium name="DOE Joint Genome Institute"/>
            <person name="Muyzer G."/>
            <person name="Huntemann M."/>
            <person name="Han J."/>
            <person name="Chen A."/>
            <person name="Kyrpides N."/>
            <person name="Mavromatis K."/>
            <person name="Markowitz V."/>
            <person name="Palaniappan K."/>
            <person name="Ivanova N."/>
            <person name="Schaumberg A."/>
            <person name="Pati A."/>
            <person name="Liolios K."/>
            <person name="Nordberg H.P."/>
            <person name="Cantor M.N."/>
            <person name="Hua S.X."/>
            <person name="Woyke T."/>
        </authorList>
    </citation>
    <scope>NUCLEOTIDE SEQUENCE [LARGE SCALE GENOMIC DNA]</scope>
    <source>
        <strain evidence="2 3">ARh 1</strain>
    </source>
</reference>
<feature type="transmembrane region" description="Helical" evidence="1">
    <location>
        <begin position="456"/>
        <end position="482"/>
    </location>
</feature>
<proteinExistence type="predicted"/>
<dbReference type="SUPFAM" id="SSF82866">
    <property type="entry name" value="Multidrug efflux transporter AcrB transmembrane domain"/>
    <property type="match status" value="2"/>
</dbReference>
<dbReference type="Gene3D" id="3.30.70.1430">
    <property type="entry name" value="Multidrug efflux transporter AcrB pore domain"/>
    <property type="match status" value="2"/>
</dbReference>
<dbReference type="AlphaFoldDB" id="W0DFS8"/>
<feature type="transmembrane region" description="Helical" evidence="1">
    <location>
        <begin position="1000"/>
        <end position="1023"/>
    </location>
</feature>
<protein>
    <submittedName>
        <fullName evidence="2">Acriflavin resistance protein</fullName>
    </submittedName>
</protein>
<evidence type="ECO:0000256" key="1">
    <source>
        <dbReference type="SAM" id="Phobius"/>
    </source>
</evidence>
<keyword evidence="3" id="KW-1185">Reference proteome</keyword>
<name>W0DFS8_9GAMM</name>
<feature type="transmembrane region" description="Helical" evidence="1">
    <location>
        <begin position="913"/>
        <end position="935"/>
    </location>
</feature>
<dbReference type="OrthoDB" id="5287122at2"/>
<dbReference type="KEGG" id="tti:THITH_01700"/>
<keyword evidence="1" id="KW-0472">Membrane</keyword>
<dbReference type="GO" id="GO:0005886">
    <property type="term" value="C:plasma membrane"/>
    <property type="evidence" value="ECO:0007669"/>
    <property type="project" value="TreeGrafter"/>
</dbReference>
<dbReference type="Gene3D" id="1.20.1640.10">
    <property type="entry name" value="Multidrug efflux transporter AcrB transmembrane domain"/>
    <property type="match status" value="2"/>
</dbReference>